<protein>
    <submittedName>
        <fullName evidence="2">Uncharacterized protein</fullName>
    </submittedName>
</protein>
<feature type="compositionally biased region" description="Acidic residues" evidence="1">
    <location>
        <begin position="83"/>
        <end position="96"/>
    </location>
</feature>
<evidence type="ECO:0000256" key="1">
    <source>
        <dbReference type="SAM" id="MobiDB-lite"/>
    </source>
</evidence>
<evidence type="ECO:0000313" key="3">
    <source>
        <dbReference type="Proteomes" id="UP001500620"/>
    </source>
</evidence>
<gene>
    <name evidence="2" type="ORF">GCM10022255_074980</name>
</gene>
<feature type="region of interest" description="Disordered" evidence="1">
    <location>
        <begin position="83"/>
        <end position="119"/>
    </location>
</feature>
<accession>A0ABP8DJG5</accession>
<comment type="caution">
    <text evidence="2">The sequence shown here is derived from an EMBL/GenBank/DDBJ whole genome shotgun (WGS) entry which is preliminary data.</text>
</comment>
<dbReference type="EMBL" id="BAABAT010000028">
    <property type="protein sequence ID" value="GAA4257595.1"/>
    <property type="molecule type" value="Genomic_DNA"/>
</dbReference>
<proteinExistence type="predicted"/>
<sequence>MHCISVPADVYPIAPSGEQNAPGVTGFPAGGAGGVVFGAGGLVVVCGAPGVGFFPAGPVVGTLGGATVGTVAVAAGTGDISCDADADGDAEEDGDAEAPATSQPVCWADVPSGPQAASPVAVTDAAARATMRRRMVIAASSTCGNRN</sequence>
<keyword evidence="3" id="KW-1185">Reference proteome</keyword>
<dbReference type="Proteomes" id="UP001500620">
    <property type="component" value="Unassembled WGS sequence"/>
</dbReference>
<organism evidence="2 3">
    <name type="scientific">Dactylosporangium darangshiense</name>
    <dbReference type="NCBI Taxonomy" id="579108"/>
    <lineage>
        <taxon>Bacteria</taxon>
        <taxon>Bacillati</taxon>
        <taxon>Actinomycetota</taxon>
        <taxon>Actinomycetes</taxon>
        <taxon>Micromonosporales</taxon>
        <taxon>Micromonosporaceae</taxon>
        <taxon>Dactylosporangium</taxon>
    </lineage>
</organism>
<evidence type="ECO:0000313" key="2">
    <source>
        <dbReference type="EMBL" id="GAA4257595.1"/>
    </source>
</evidence>
<name>A0ABP8DJG5_9ACTN</name>
<reference evidence="3" key="1">
    <citation type="journal article" date="2019" name="Int. J. Syst. Evol. Microbiol.">
        <title>The Global Catalogue of Microorganisms (GCM) 10K type strain sequencing project: providing services to taxonomists for standard genome sequencing and annotation.</title>
        <authorList>
            <consortium name="The Broad Institute Genomics Platform"/>
            <consortium name="The Broad Institute Genome Sequencing Center for Infectious Disease"/>
            <person name="Wu L."/>
            <person name="Ma J."/>
        </authorList>
    </citation>
    <scope>NUCLEOTIDE SEQUENCE [LARGE SCALE GENOMIC DNA]</scope>
    <source>
        <strain evidence="3">JCM 17441</strain>
    </source>
</reference>